<dbReference type="PANTHER" id="PTHR22802">
    <property type="entry name" value="C-TYPE LECTIN SUPERFAMILY MEMBER"/>
    <property type="match status" value="1"/>
</dbReference>
<dbReference type="SMART" id="SM00034">
    <property type="entry name" value="CLECT"/>
    <property type="match status" value="1"/>
</dbReference>
<sequence>MQKLKMLPAASLLLVILLSVNANGSICPDCDCECVKKQEFLLNQVLDALAEQKIATLRFVSSNANTQNATETGFDQLKNQMEGHQLEISGKLLARMLLVPFFLVMFLSATAAKGSSCDCDCVKQQDASIAQILRALDSEEVAISKSIFNSAKTQSQLPKEFNQLKAQMEGDKDKILGELEAVMAELEAVKKQHNEISACKSRICKLTRVNLTTLQNKKYFFSNISMNWYDANEFCKSKLMTLAAAKTETELKLIRDKGKEFNSTARWWVSASDIGRLAGDFAWHDGTLLPATSSLWDKRNGQPNFYRAGQETCVFLHYETVAQKLFDSICKTKIINFVCELPAESNQCY</sequence>
<dbReference type="InterPro" id="IPR016187">
    <property type="entry name" value="CTDL_fold"/>
</dbReference>
<name>A0A8S1D0I3_9INSE</name>
<feature type="domain" description="C-type lectin" evidence="2">
    <location>
        <begin position="214"/>
        <end position="340"/>
    </location>
</feature>
<dbReference type="OrthoDB" id="7357196at2759"/>
<evidence type="ECO:0000313" key="3">
    <source>
        <dbReference type="EMBL" id="CAB3376950.1"/>
    </source>
</evidence>
<evidence type="ECO:0000256" key="1">
    <source>
        <dbReference type="SAM" id="SignalP"/>
    </source>
</evidence>
<keyword evidence="4" id="KW-1185">Reference proteome</keyword>
<accession>A0A8S1D0I3</accession>
<dbReference type="Gene3D" id="3.10.100.10">
    <property type="entry name" value="Mannose-Binding Protein A, subunit A"/>
    <property type="match status" value="1"/>
</dbReference>
<dbReference type="Proteomes" id="UP000494165">
    <property type="component" value="Unassembled WGS sequence"/>
</dbReference>
<feature type="signal peptide" evidence="1">
    <location>
        <begin position="1"/>
        <end position="22"/>
    </location>
</feature>
<gene>
    <name evidence="3" type="ORF">CLODIP_2_CD10088</name>
</gene>
<dbReference type="InterPro" id="IPR051004">
    <property type="entry name" value="DC-SIGN_domain-containing"/>
</dbReference>
<dbReference type="SUPFAM" id="SSF56436">
    <property type="entry name" value="C-type lectin-like"/>
    <property type="match status" value="1"/>
</dbReference>
<keyword evidence="1" id="KW-0732">Signal</keyword>
<organism evidence="3 4">
    <name type="scientific">Cloeon dipterum</name>
    <dbReference type="NCBI Taxonomy" id="197152"/>
    <lineage>
        <taxon>Eukaryota</taxon>
        <taxon>Metazoa</taxon>
        <taxon>Ecdysozoa</taxon>
        <taxon>Arthropoda</taxon>
        <taxon>Hexapoda</taxon>
        <taxon>Insecta</taxon>
        <taxon>Pterygota</taxon>
        <taxon>Palaeoptera</taxon>
        <taxon>Ephemeroptera</taxon>
        <taxon>Pisciforma</taxon>
        <taxon>Baetidae</taxon>
        <taxon>Cloeon</taxon>
    </lineage>
</organism>
<reference evidence="3 4" key="1">
    <citation type="submission" date="2020-04" db="EMBL/GenBank/DDBJ databases">
        <authorList>
            <person name="Alioto T."/>
            <person name="Alioto T."/>
            <person name="Gomez Garrido J."/>
        </authorList>
    </citation>
    <scope>NUCLEOTIDE SEQUENCE [LARGE SCALE GENOMIC DNA]</scope>
</reference>
<evidence type="ECO:0000313" key="4">
    <source>
        <dbReference type="Proteomes" id="UP000494165"/>
    </source>
</evidence>
<dbReference type="EMBL" id="CADEPI010000137">
    <property type="protein sequence ID" value="CAB3376950.1"/>
    <property type="molecule type" value="Genomic_DNA"/>
</dbReference>
<protein>
    <recommendedName>
        <fullName evidence="2">C-type lectin domain-containing protein</fullName>
    </recommendedName>
</protein>
<evidence type="ECO:0000259" key="2">
    <source>
        <dbReference type="PROSITE" id="PS50041"/>
    </source>
</evidence>
<comment type="caution">
    <text evidence="3">The sequence shown here is derived from an EMBL/GenBank/DDBJ whole genome shotgun (WGS) entry which is preliminary data.</text>
</comment>
<dbReference type="InterPro" id="IPR016186">
    <property type="entry name" value="C-type_lectin-like/link_sf"/>
</dbReference>
<feature type="chain" id="PRO_5035932997" description="C-type lectin domain-containing protein" evidence="1">
    <location>
        <begin position="23"/>
        <end position="349"/>
    </location>
</feature>
<dbReference type="PROSITE" id="PS50041">
    <property type="entry name" value="C_TYPE_LECTIN_2"/>
    <property type="match status" value="1"/>
</dbReference>
<proteinExistence type="predicted"/>
<dbReference type="CDD" id="cd00037">
    <property type="entry name" value="CLECT"/>
    <property type="match status" value="1"/>
</dbReference>
<dbReference type="AlphaFoldDB" id="A0A8S1D0I3"/>
<dbReference type="InterPro" id="IPR001304">
    <property type="entry name" value="C-type_lectin-like"/>
</dbReference>
<dbReference type="PANTHER" id="PTHR22802:SF465">
    <property type="entry name" value="AT17652P-RELATED"/>
    <property type="match status" value="1"/>
</dbReference>
<dbReference type="Pfam" id="PF00059">
    <property type="entry name" value="Lectin_C"/>
    <property type="match status" value="1"/>
</dbReference>